<dbReference type="PANTHER" id="PTHR47504">
    <property type="entry name" value="RIGHT ORIGIN-BINDING PROTEIN"/>
    <property type="match status" value="1"/>
</dbReference>
<dbReference type="Proteomes" id="UP001524473">
    <property type="component" value="Unassembled WGS sequence"/>
</dbReference>
<dbReference type="PROSITE" id="PS00041">
    <property type="entry name" value="HTH_ARAC_FAMILY_1"/>
    <property type="match status" value="1"/>
</dbReference>
<dbReference type="SUPFAM" id="SSF46689">
    <property type="entry name" value="Homeodomain-like"/>
    <property type="match status" value="1"/>
</dbReference>
<dbReference type="InterPro" id="IPR018060">
    <property type="entry name" value="HTH_AraC"/>
</dbReference>
<dbReference type="EMBL" id="JANFZH010000011">
    <property type="protein sequence ID" value="MCQ4839542.1"/>
    <property type="molecule type" value="Genomic_DNA"/>
</dbReference>
<dbReference type="GeneID" id="90532593"/>
<gene>
    <name evidence="5" type="ORF">NE695_06370</name>
</gene>
<evidence type="ECO:0000259" key="4">
    <source>
        <dbReference type="PROSITE" id="PS01124"/>
    </source>
</evidence>
<reference evidence="5 6" key="1">
    <citation type="submission" date="2022-06" db="EMBL/GenBank/DDBJ databases">
        <title>Isolation of gut microbiota from human fecal samples.</title>
        <authorList>
            <person name="Pamer E.G."/>
            <person name="Barat B."/>
            <person name="Waligurski E."/>
            <person name="Medina S."/>
            <person name="Paddock L."/>
            <person name="Mostad J."/>
        </authorList>
    </citation>
    <scope>NUCLEOTIDE SEQUENCE [LARGE SCALE GENOMIC DNA]</scope>
    <source>
        <strain evidence="5 6">DFI.9.73</strain>
    </source>
</reference>
<dbReference type="PROSITE" id="PS01124">
    <property type="entry name" value="HTH_ARAC_FAMILY_2"/>
    <property type="match status" value="1"/>
</dbReference>
<protein>
    <submittedName>
        <fullName evidence="5">Helix-turn-helix transcriptional regulator</fullName>
    </submittedName>
</protein>
<comment type="caution">
    <text evidence="5">The sequence shown here is derived from an EMBL/GenBank/DDBJ whole genome shotgun (WGS) entry which is preliminary data.</text>
</comment>
<dbReference type="PANTHER" id="PTHR47504:SF5">
    <property type="entry name" value="RIGHT ORIGIN-BINDING PROTEIN"/>
    <property type="match status" value="1"/>
</dbReference>
<dbReference type="Pfam" id="PF12833">
    <property type="entry name" value="HTH_18"/>
    <property type="match status" value="1"/>
</dbReference>
<keyword evidence="6" id="KW-1185">Reference proteome</keyword>
<name>A0ABT1RXY8_9FIRM</name>
<dbReference type="InterPro" id="IPR050959">
    <property type="entry name" value="MarA-like"/>
</dbReference>
<dbReference type="InterPro" id="IPR009057">
    <property type="entry name" value="Homeodomain-like_sf"/>
</dbReference>
<accession>A0ABT1RXY8</accession>
<proteinExistence type="predicted"/>
<dbReference type="RefSeq" id="WP_242871105.1">
    <property type="nucleotide sequence ID" value="NZ_CABKVV010000014.1"/>
</dbReference>
<evidence type="ECO:0000256" key="2">
    <source>
        <dbReference type="ARBA" id="ARBA00023125"/>
    </source>
</evidence>
<keyword evidence="2" id="KW-0238">DNA-binding</keyword>
<evidence type="ECO:0000313" key="6">
    <source>
        <dbReference type="Proteomes" id="UP001524473"/>
    </source>
</evidence>
<dbReference type="Gene3D" id="1.10.10.60">
    <property type="entry name" value="Homeodomain-like"/>
    <property type="match status" value="2"/>
</dbReference>
<dbReference type="InterPro" id="IPR020449">
    <property type="entry name" value="Tscrpt_reg_AraC-type_HTH"/>
</dbReference>
<organism evidence="5 6">
    <name type="scientific">Neglectibacter timonensis</name>
    <dbReference type="NCBI Taxonomy" id="1776382"/>
    <lineage>
        <taxon>Bacteria</taxon>
        <taxon>Bacillati</taxon>
        <taxon>Bacillota</taxon>
        <taxon>Clostridia</taxon>
        <taxon>Eubacteriales</taxon>
        <taxon>Oscillospiraceae</taxon>
        <taxon>Neglectibacter</taxon>
    </lineage>
</organism>
<keyword evidence="1" id="KW-0805">Transcription regulation</keyword>
<dbReference type="SMART" id="SM00342">
    <property type="entry name" value="HTH_ARAC"/>
    <property type="match status" value="1"/>
</dbReference>
<sequence>MEHWEKVEAVQRMQDYLRIHASGEQFDWEGFWKAACYSRRHAGRIFRELTGYTPGQYLRRVQLTQSAEELAKESSTILETALSTGFDSHEGFTRAFSRMFGVAPREYRREKMAIPFFTQYPVRNYYLYITGKEREKMEKSMTTCTVIPVERCARKLIFQRSRNATDYWTYCEELNCDWEGLFNSIPQKFDTAAILELPDFLHKAGFSRVAAGVEVPMDYCARLPENCELAELPPCTLLYFQSEPFEREEEFCTAIEAAFRAVERYEPGRYGFEWAPDTAPSFNFGASAAEGARLAYPVRKK</sequence>
<keyword evidence="3" id="KW-0804">Transcription</keyword>
<evidence type="ECO:0000256" key="3">
    <source>
        <dbReference type="ARBA" id="ARBA00023163"/>
    </source>
</evidence>
<evidence type="ECO:0000313" key="5">
    <source>
        <dbReference type="EMBL" id="MCQ4839542.1"/>
    </source>
</evidence>
<evidence type="ECO:0000256" key="1">
    <source>
        <dbReference type="ARBA" id="ARBA00023015"/>
    </source>
</evidence>
<dbReference type="PRINTS" id="PR00032">
    <property type="entry name" value="HTHARAC"/>
</dbReference>
<feature type="domain" description="HTH araC/xylS-type" evidence="4">
    <location>
        <begin position="11"/>
        <end position="110"/>
    </location>
</feature>
<dbReference type="InterPro" id="IPR018062">
    <property type="entry name" value="HTH_AraC-typ_CS"/>
</dbReference>